<evidence type="ECO:0000256" key="2">
    <source>
        <dbReference type="ARBA" id="ARBA00022840"/>
    </source>
</evidence>
<dbReference type="InterPro" id="IPR003593">
    <property type="entry name" value="AAA+_ATPase"/>
</dbReference>
<dbReference type="PROSITE" id="PS50901">
    <property type="entry name" value="FTSK"/>
    <property type="match status" value="1"/>
</dbReference>
<dbReference type="Gene3D" id="3.40.50.300">
    <property type="entry name" value="P-loop containing nucleotide triphosphate hydrolases"/>
    <property type="match status" value="2"/>
</dbReference>
<feature type="region of interest" description="Disordered" evidence="4">
    <location>
        <begin position="53"/>
        <end position="78"/>
    </location>
</feature>
<dbReference type="SUPFAM" id="SSF52540">
    <property type="entry name" value="P-loop containing nucleoside triphosphate hydrolases"/>
    <property type="match status" value="1"/>
</dbReference>
<sequence>MTVRVTVHPGEDVELSDGVAPATFREPLAALVCRPELRRATLLADGTPVPEDCRAGERPLLPGATLTTRRQGTGPMADDAALHRAPWTLTRTTGTAAGVLVPVGGPPDLARGLRRLGDTRPAGGARGGLRLRRGGANRVLAPPRSPADAIWVLGLLPVLASVGLAILLRQPTLALFALLGLAALLPQLLRRRTTPAGTPGTTAARARPHRAGPDALLAFAVAAHQAAPGTWRAAQAAWARTGAPPGWPGGMWDTLLSDGSVAVIGPQEPARAVARAIVADLAARGRPVRVLGAGRHWTWCRWLAAPGAAPVTAVSGPVPGGGRITPGHEAVLPDDGALDTAGAPVVVVDHGTADDHAAARRAVTRGATCIVLGDAAGCRTVVTVQDGRLRITGPEVRRSSRPLVGVTTQWAEHFARRLAGARHLGRTLATLTGAATTAGVASTNLPDDAPLAGLHDLDGLPAGPTAPRSGSWAVPLGRTTTGTVTWDLVTDGPHLLVAGTTGSGKSELLRALVLGLALQHPPSRLMLGLIDFKGGAGLGPLTGLPHVVGQVTDLDAALAARALAGLQAELRRRKTILAEQGVADVAALPPGVVPRLVVVVDEFRALADELPDLLPGLVRIAAQGRSLGVHLVLATQRPAGAVSADVRANVTARLALRVTDPLESRDVVDCPDAAALPVDRPGRAIFRIGSGTPVVLQCAHTGPARPTAVVRRATPFGRVGTGPGGNGLAAAAWSGREHGSGDRTGDDRASGEQTGGRAGGGQAGDGQRGGRAGIALVGTPPLGRHRAPAPPGEQVPTRTTHGRAGDGPAGLVAAIRTAHGGAAPHAPLWLPPLPERVTPVDLAEWDDVPDAPGLPLALGDLPDQQRRTAIRWDPADGNLAVLGRAKSGRTTALAALAEAARARSMTVRVVTPASVSADPGLAHGPGAVRIPDLLLVDDLDAVRAARPGWEPPPGVPVAVATRNAAITHAYGVGPRLVLLSRDRADDVALGAPVALAGSGGVPGRAAWYGRTGTVLCQTVMSRPSPPGAGQDRAVVDRAVT</sequence>
<organism evidence="6 7">
    <name type="scientific">Myceligenerans pegani</name>
    <dbReference type="NCBI Taxonomy" id="2776917"/>
    <lineage>
        <taxon>Bacteria</taxon>
        <taxon>Bacillati</taxon>
        <taxon>Actinomycetota</taxon>
        <taxon>Actinomycetes</taxon>
        <taxon>Micrococcales</taxon>
        <taxon>Promicromonosporaceae</taxon>
        <taxon>Myceligenerans</taxon>
    </lineage>
</organism>
<dbReference type="InterPro" id="IPR027417">
    <property type="entry name" value="P-loop_NTPase"/>
</dbReference>
<dbReference type="SMART" id="SM00382">
    <property type="entry name" value="AAA"/>
    <property type="match status" value="2"/>
</dbReference>
<feature type="region of interest" description="Disordered" evidence="4">
    <location>
        <begin position="715"/>
        <end position="805"/>
    </location>
</feature>
<evidence type="ECO:0000256" key="1">
    <source>
        <dbReference type="ARBA" id="ARBA00022741"/>
    </source>
</evidence>
<dbReference type="InterPro" id="IPR002543">
    <property type="entry name" value="FtsK_dom"/>
</dbReference>
<reference evidence="6 7" key="1">
    <citation type="submission" date="2020-10" db="EMBL/GenBank/DDBJ databases">
        <title>Myceligenerans pegani sp. nov., an endophytic actinomycete isolated from Peganum harmala L. in Xinjiang, China.</title>
        <authorList>
            <person name="Xin L."/>
        </authorList>
    </citation>
    <scope>NUCLEOTIDE SEQUENCE [LARGE SCALE GENOMIC DNA]</scope>
    <source>
        <strain evidence="6 7">TRM65318</strain>
    </source>
</reference>
<dbReference type="Pfam" id="PF01580">
    <property type="entry name" value="FtsK_SpoIIIE"/>
    <property type="match status" value="1"/>
</dbReference>
<dbReference type="InterPro" id="IPR050206">
    <property type="entry name" value="FtsK/SpoIIIE/SftA"/>
</dbReference>
<comment type="caution">
    <text evidence="6">The sequence shown here is derived from an EMBL/GenBank/DDBJ whole genome shotgun (WGS) entry which is preliminary data.</text>
</comment>
<protein>
    <recommendedName>
        <fullName evidence="5">FtsK domain-containing protein</fullName>
    </recommendedName>
</protein>
<keyword evidence="1 3" id="KW-0547">Nucleotide-binding</keyword>
<keyword evidence="2 3" id="KW-0067">ATP-binding</keyword>
<dbReference type="Proteomes" id="UP000625527">
    <property type="component" value="Unassembled WGS sequence"/>
</dbReference>
<accession>A0ABR9MYE2</accession>
<feature type="domain" description="FtsK" evidence="5">
    <location>
        <begin position="481"/>
        <end position="665"/>
    </location>
</feature>
<dbReference type="EMBL" id="JADAQT010000084">
    <property type="protein sequence ID" value="MBE1876405.1"/>
    <property type="molecule type" value="Genomic_DNA"/>
</dbReference>
<feature type="region of interest" description="Disordered" evidence="4">
    <location>
        <begin position="1021"/>
        <end position="1040"/>
    </location>
</feature>
<dbReference type="PANTHER" id="PTHR22683:SF1">
    <property type="entry name" value="TYPE VII SECRETION SYSTEM PROTEIN ESSC"/>
    <property type="match status" value="1"/>
</dbReference>
<proteinExistence type="predicted"/>
<dbReference type="RefSeq" id="WP_192862969.1">
    <property type="nucleotide sequence ID" value="NZ_JADAQT010000084.1"/>
</dbReference>
<dbReference type="PANTHER" id="PTHR22683">
    <property type="entry name" value="SPORULATION PROTEIN RELATED"/>
    <property type="match status" value="1"/>
</dbReference>
<evidence type="ECO:0000313" key="6">
    <source>
        <dbReference type="EMBL" id="MBE1876405.1"/>
    </source>
</evidence>
<keyword evidence="7" id="KW-1185">Reference proteome</keyword>
<name>A0ABR9MYE2_9MICO</name>
<evidence type="ECO:0000256" key="3">
    <source>
        <dbReference type="PROSITE-ProRule" id="PRU00289"/>
    </source>
</evidence>
<evidence type="ECO:0000256" key="4">
    <source>
        <dbReference type="SAM" id="MobiDB-lite"/>
    </source>
</evidence>
<gene>
    <name evidence="6" type="ORF">IHE71_11875</name>
</gene>
<evidence type="ECO:0000313" key="7">
    <source>
        <dbReference type="Proteomes" id="UP000625527"/>
    </source>
</evidence>
<feature type="compositionally biased region" description="Basic and acidic residues" evidence="4">
    <location>
        <begin position="735"/>
        <end position="750"/>
    </location>
</feature>
<evidence type="ECO:0000259" key="5">
    <source>
        <dbReference type="PROSITE" id="PS50901"/>
    </source>
</evidence>
<feature type="binding site" evidence="3">
    <location>
        <begin position="499"/>
        <end position="506"/>
    </location>
    <ligand>
        <name>ATP</name>
        <dbReference type="ChEBI" id="CHEBI:30616"/>
    </ligand>
</feature>
<feature type="compositionally biased region" description="Gly residues" evidence="4">
    <location>
        <begin position="753"/>
        <end position="772"/>
    </location>
</feature>